<protein>
    <submittedName>
        <fullName evidence="2">(raccoon dog) hypothetical protein</fullName>
    </submittedName>
</protein>
<evidence type="ECO:0000313" key="3">
    <source>
        <dbReference type="Proteomes" id="UP000645828"/>
    </source>
</evidence>
<organism evidence="2 3">
    <name type="scientific">Nyctereutes procyonoides</name>
    <name type="common">Raccoon dog</name>
    <name type="synonym">Canis procyonoides</name>
    <dbReference type="NCBI Taxonomy" id="34880"/>
    <lineage>
        <taxon>Eukaryota</taxon>
        <taxon>Metazoa</taxon>
        <taxon>Chordata</taxon>
        <taxon>Craniata</taxon>
        <taxon>Vertebrata</taxon>
        <taxon>Euteleostomi</taxon>
        <taxon>Mammalia</taxon>
        <taxon>Eutheria</taxon>
        <taxon>Laurasiatheria</taxon>
        <taxon>Carnivora</taxon>
        <taxon>Caniformia</taxon>
        <taxon>Canidae</taxon>
        <taxon>Nyctereutes</taxon>
    </lineage>
</organism>
<dbReference type="AlphaFoldDB" id="A0A811Z909"/>
<keyword evidence="1" id="KW-1133">Transmembrane helix</keyword>
<comment type="caution">
    <text evidence="2">The sequence shown here is derived from an EMBL/GenBank/DDBJ whole genome shotgun (WGS) entry which is preliminary data.</text>
</comment>
<evidence type="ECO:0000313" key="2">
    <source>
        <dbReference type="EMBL" id="CAD7685019.1"/>
    </source>
</evidence>
<dbReference type="EMBL" id="CAJHUB010000760">
    <property type="protein sequence ID" value="CAD7685019.1"/>
    <property type="molecule type" value="Genomic_DNA"/>
</dbReference>
<dbReference type="Proteomes" id="UP000645828">
    <property type="component" value="Unassembled WGS sequence"/>
</dbReference>
<sequence>MRNVLLRIGVLAVYSVILRIATVHIHRFGKGGKKKRVPYLSFSVSVESDPKR</sequence>
<accession>A0A811Z909</accession>
<gene>
    <name evidence="2" type="ORF">NYPRO_LOCUS17812</name>
</gene>
<reference evidence="2" key="1">
    <citation type="submission" date="2020-12" db="EMBL/GenBank/DDBJ databases">
        <authorList>
            <consortium name="Molecular Ecology Group"/>
        </authorList>
    </citation>
    <scope>NUCLEOTIDE SEQUENCE</scope>
    <source>
        <strain evidence="2">TBG_1078</strain>
    </source>
</reference>
<evidence type="ECO:0000256" key="1">
    <source>
        <dbReference type="SAM" id="Phobius"/>
    </source>
</evidence>
<feature type="transmembrane region" description="Helical" evidence="1">
    <location>
        <begin position="6"/>
        <end position="26"/>
    </location>
</feature>
<keyword evidence="1" id="KW-0812">Transmembrane</keyword>
<keyword evidence="3" id="KW-1185">Reference proteome</keyword>
<keyword evidence="1" id="KW-0472">Membrane</keyword>
<proteinExistence type="predicted"/>
<name>A0A811Z909_NYCPR</name>